<dbReference type="AlphaFoldDB" id="A0A838XTV0"/>
<sequence>MDDTANTGNAAGDIPPDNPLGHAGELEMRRRFPSRYHWDEHNLPAMLRPTISMSLARFIEAQPFFFIATASAEGHCDASFRGREYTAAGAPLPALRVLDETRLVFPDYTGNGLFNSLGNILVNPHIGMLFVDFERQRRARVNGTAAIQRANDAIQDIWPQARAAVVVTVEQAYGNCPARIPRLTMIEDSDRDY</sequence>
<evidence type="ECO:0000313" key="4">
    <source>
        <dbReference type="Proteomes" id="UP000559404"/>
    </source>
</evidence>
<proteinExistence type="predicted"/>
<feature type="domain" description="Pyridoxamine 5'-phosphate oxidase N-terminal" evidence="2">
    <location>
        <begin position="56"/>
        <end position="173"/>
    </location>
</feature>
<dbReference type="Gene3D" id="2.30.110.10">
    <property type="entry name" value="Electron Transport, Fmn-binding Protein, Chain A"/>
    <property type="match status" value="1"/>
</dbReference>
<evidence type="ECO:0000259" key="2">
    <source>
        <dbReference type="Pfam" id="PF01243"/>
    </source>
</evidence>
<dbReference type="InterPro" id="IPR011576">
    <property type="entry name" value="Pyridox_Oxase_N"/>
</dbReference>
<dbReference type="Pfam" id="PF01243">
    <property type="entry name" value="PNPOx_N"/>
    <property type="match status" value="1"/>
</dbReference>
<dbReference type="EMBL" id="JACEON010000027">
    <property type="protein sequence ID" value="MBA4613872.1"/>
    <property type="molecule type" value="Genomic_DNA"/>
</dbReference>
<dbReference type="PANTHER" id="PTHR42815:SF2">
    <property type="entry name" value="FAD-BINDING, PUTATIVE (AFU_ORTHOLOGUE AFUA_6G07600)-RELATED"/>
    <property type="match status" value="1"/>
</dbReference>
<comment type="caution">
    <text evidence="3">The sequence shown here is derived from an EMBL/GenBank/DDBJ whole genome shotgun (WGS) entry which is preliminary data.</text>
</comment>
<keyword evidence="4" id="KW-1185">Reference proteome</keyword>
<evidence type="ECO:0000256" key="1">
    <source>
        <dbReference type="SAM" id="MobiDB-lite"/>
    </source>
</evidence>
<dbReference type="SUPFAM" id="SSF50475">
    <property type="entry name" value="FMN-binding split barrel"/>
    <property type="match status" value="1"/>
</dbReference>
<dbReference type="PANTHER" id="PTHR42815">
    <property type="entry name" value="FAD-BINDING, PUTATIVE (AFU_ORTHOLOGUE AFUA_6G07600)-RELATED"/>
    <property type="match status" value="1"/>
</dbReference>
<dbReference type="InterPro" id="IPR012349">
    <property type="entry name" value="Split_barrel_FMN-bd"/>
</dbReference>
<accession>A0A838XTV0</accession>
<dbReference type="Proteomes" id="UP000559404">
    <property type="component" value="Unassembled WGS sequence"/>
</dbReference>
<reference evidence="3 4" key="2">
    <citation type="submission" date="2020-08" db="EMBL/GenBank/DDBJ databases">
        <title>Stappia taiwanensis sp. nov., isolated from a coastal thermal spring.</title>
        <authorList>
            <person name="Kampfer P."/>
        </authorList>
    </citation>
    <scope>NUCLEOTIDE SEQUENCE [LARGE SCALE GENOMIC DNA]</scope>
    <source>
        <strain evidence="3 4">DSM 23284</strain>
    </source>
</reference>
<evidence type="ECO:0000313" key="3">
    <source>
        <dbReference type="EMBL" id="MBA4613872.1"/>
    </source>
</evidence>
<name>A0A838XTV0_9HYPH</name>
<protein>
    <submittedName>
        <fullName evidence="3">Pyridoxamine 5'-phosphate oxidase family protein</fullName>
    </submittedName>
</protein>
<organism evidence="3 4">
    <name type="scientific">Stappia taiwanensis</name>
    <dbReference type="NCBI Taxonomy" id="992267"/>
    <lineage>
        <taxon>Bacteria</taxon>
        <taxon>Pseudomonadati</taxon>
        <taxon>Pseudomonadota</taxon>
        <taxon>Alphaproteobacteria</taxon>
        <taxon>Hyphomicrobiales</taxon>
        <taxon>Stappiaceae</taxon>
        <taxon>Stappia</taxon>
    </lineage>
</organism>
<reference evidence="3 4" key="1">
    <citation type="submission" date="2020-07" db="EMBL/GenBank/DDBJ databases">
        <authorList>
            <person name="Li M."/>
        </authorList>
    </citation>
    <scope>NUCLEOTIDE SEQUENCE [LARGE SCALE GENOMIC DNA]</scope>
    <source>
        <strain evidence="3 4">DSM 23284</strain>
    </source>
</reference>
<feature type="region of interest" description="Disordered" evidence="1">
    <location>
        <begin position="1"/>
        <end position="24"/>
    </location>
</feature>
<gene>
    <name evidence="3" type="ORF">H1W37_19615</name>
</gene>